<dbReference type="Pfam" id="PF05721">
    <property type="entry name" value="PhyH"/>
    <property type="match status" value="1"/>
</dbReference>
<dbReference type="RefSeq" id="WP_183409684.1">
    <property type="nucleotide sequence ID" value="NZ_JACHWY010000001.1"/>
</dbReference>
<gene>
    <name evidence="2" type="ORF">FHR99_001273</name>
</gene>
<dbReference type="GO" id="GO:0016706">
    <property type="term" value="F:2-oxoglutarate-dependent dioxygenase activity"/>
    <property type="evidence" value="ECO:0007669"/>
    <property type="project" value="UniProtKB-ARBA"/>
</dbReference>
<comment type="caution">
    <text evidence="2">The sequence shown here is derived from an EMBL/GenBank/DDBJ whole genome shotgun (WGS) entry which is preliminary data.</text>
</comment>
<dbReference type="Proteomes" id="UP000537130">
    <property type="component" value="Unassembled WGS sequence"/>
</dbReference>
<comment type="cofactor">
    <cofactor evidence="1">
        <name>Fe(2+)</name>
        <dbReference type="ChEBI" id="CHEBI:29033"/>
    </cofactor>
</comment>
<dbReference type="PANTHER" id="PTHR20883">
    <property type="entry name" value="PHYTANOYL-COA DIOXYGENASE DOMAIN CONTAINING 1"/>
    <property type="match status" value="1"/>
</dbReference>
<dbReference type="InterPro" id="IPR008775">
    <property type="entry name" value="Phytyl_CoA_dOase-like"/>
</dbReference>
<reference evidence="2 3" key="1">
    <citation type="submission" date="2020-08" db="EMBL/GenBank/DDBJ databases">
        <title>Genomic Encyclopedia of Type Strains, Phase III (KMG-III): the genomes of soil and plant-associated and newly described type strains.</title>
        <authorList>
            <person name="Whitman W."/>
        </authorList>
    </citation>
    <scope>NUCLEOTIDE SEQUENCE [LARGE SCALE GENOMIC DNA]</scope>
    <source>
        <strain evidence="2 3">CECT 8654</strain>
    </source>
</reference>
<sequence>MSDAIQQLQSLHHSLSQKASERLPLLAAQPALPPLTLRCADDCAFSFRYDGQQLTITPATDNNGISIDAKDWLGLSDDMEAVPPLIYGDRLRSAPGELNTLLAWEPALRAIYRGLPVYDPLAPDLIDEAGHEHDPARTYGLNDSPTTRRRALNTLGYLVVHDVFNDEEQERFRHYAQQLKAAAREDDKHSWWGKNSQGDSVLCRTLNGGDIDELAGLYQDSRITQLAALMPEGLKGANPREQDGVTVIYKNPDMSEGLSDLPWHRDCGMGGHAIMCPTVIISIYLYDATDEAGALRFLPGSHKASFGFLDAGDRNAPRGVRADARAGSVTLHYGDVMHAAPEPQGHCEHYRQSILLTYQPEYRHHRGDRHYNDILFNEREDGQVPNMKDLVDGN</sequence>
<evidence type="ECO:0000313" key="3">
    <source>
        <dbReference type="Proteomes" id="UP000537130"/>
    </source>
</evidence>
<keyword evidence="2" id="KW-0560">Oxidoreductase</keyword>
<keyword evidence="2" id="KW-0223">Dioxygenase</keyword>
<evidence type="ECO:0000313" key="2">
    <source>
        <dbReference type="EMBL" id="MBB3047037.1"/>
    </source>
</evidence>
<organism evidence="2 3">
    <name type="scientific">Litorivivens lipolytica</name>
    <dbReference type="NCBI Taxonomy" id="1524264"/>
    <lineage>
        <taxon>Bacteria</taxon>
        <taxon>Pseudomonadati</taxon>
        <taxon>Pseudomonadota</taxon>
        <taxon>Gammaproteobacteria</taxon>
        <taxon>Litorivivens</taxon>
    </lineage>
</organism>
<accession>A0A7W4W553</accession>
<dbReference type="AlphaFoldDB" id="A0A7W4W553"/>
<name>A0A7W4W553_9GAMM</name>
<protein>
    <submittedName>
        <fullName evidence="2">Ectoine hydroxylase-related dioxygenase (Phytanoyl-CoA dioxygenase family)</fullName>
    </submittedName>
</protein>
<dbReference type="PANTHER" id="PTHR20883:SF48">
    <property type="entry name" value="ECTOINE DIOXYGENASE"/>
    <property type="match status" value="1"/>
</dbReference>
<dbReference type="SUPFAM" id="SSF51197">
    <property type="entry name" value="Clavaminate synthase-like"/>
    <property type="match status" value="1"/>
</dbReference>
<evidence type="ECO:0000256" key="1">
    <source>
        <dbReference type="ARBA" id="ARBA00001954"/>
    </source>
</evidence>
<keyword evidence="3" id="KW-1185">Reference proteome</keyword>
<dbReference type="Gene3D" id="2.60.120.620">
    <property type="entry name" value="q2cbj1_9rhob like domain"/>
    <property type="match status" value="1"/>
</dbReference>
<dbReference type="EMBL" id="JACHWY010000001">
    <property type="protein sequence ID" value="MBB3047037.1"/>
    <property type="molecule type" value="Genomic_DNA"/>
</dbReference>
<dbReference type="GO" id="GO:0005506">
    <property type="term" value="F:iron ion binding"/>
    <property type="evidence" value="ECO:0007669"/>
    <property type="project" value="UniProtKB-ARBA"/>
</dbReference>
<proteinExistence type="predicted"/>